<dbReference type="AlphaFoldDB" id="A0A6A6HV36"/>
<sequence length="193" mass="22252">MAPERTRNGRTVASELVAEDVVQALYASPQLRRICKVVVIIVCPNFRSKNSTLKLTQRFWYRLARIWIRAERCLLASWLAFPFSDTAMVAPFIAYDASVDKDRAFNLDSRITGDRVPLLLLLSCSEHRTVSGYGQSRITYRGERKLKRKVRTCTDRRRTCPPLLEYSKLLCLPPTLVPCPCLRLFFTQYMNDA</sequence>
<reference evidence="1" key="1">
    <citation type="journal article" date="2020" name="Stud. Mycol.">
        <title>101 Dothideomycetes genomes: a test case for predicting lifestyles and emergence of pathogens.</title>
        <authorList>
            <person name="Haridas S."/>
            <person name="Albert R."/>
            <person name="Binder M."/>
            <person name="Bloem J."/>
            <person name="Labutti K."/>
            <person name="Salamov A."/>
            <person name="Andreopoulos B."/>
            <person name="Baker S."/>
            <person name="Barry K."/>
            <person name="Bills G."/>
            <person name="Bluhm B."/>
            <person name="Cannon C."/>
            <person name="Castanera R."/>
            <person name="Culley D."/>
            <person name="Daum C."/>
            <person name="Ezra D."/>
            <person name="Gonzalez J."/>
            <person name="Henrissat B."/>
            <person name="Kuo A."/>
            <person name="Liang C."/>
            <person name="Lipzen A."/>
            <person name="Lutzoni F."/>
            <person name="Magnuson J."/>
            <person name="Mondo S."/>
            <person name="Nolan M."/>
            <person name="Ohm R."/>
            <person name="Pangilinan J."/>
            <person name="Park H.-J."/>
            <person name="Ramirez L."/>
            <person name="Alfaro M."/>
            <person name="Sun H."/>
            <person name="Tritt A."/>
            <person name="Yoshinaga Y."/>
            <person name="Zwiers L.-H."/>
            <person name="Turgeon B."/>
            <person name="Goodwin S."/>
            <person name="Spatafora J."/>
            <person name="Crous P."/>
            <person name="Grigoriev I."/>
        </authorList>
    </citation>
    <scope>NUCLEOTIDE SEQUENCE</scope>
    <source>
        <strain evidence="1">CBS 122368</strain>
    </source>
</reference>
<protein>
    <submittedName>
        <fullName evidence="1">Uncharacterized protein</fullName>
    </submittedName>
</protein>
<accession>A0A6A6HV36</accession>
<dbReference type="RefSeq" id="XP_033676885.1">
    <property type="nucleotide sequence ID" value="XM_033820284.1"/>
</dbReference>
<organism evidence="1 2">
    <name type="scientific">Trematosphaeria pertusa</name>
    <dbReference type="NCBI Taxonomy" id="390896"/>
    <lineage>
        <taxon>Eukaryota</taxon>
        <taxon>Fungi</taxon>
        <taxon>Dikarya</taxon>
        <taxon>Ascomycota</taxon>
        <taxon>Pezizomycotina</taxon>
        <taxon>Dothideomycetes</taxon>
        <taxon>Pleosporomycetidae</taxon>
        <taxon>Pleosporales</taxon>
        <taxon>Massarineae</taxon>
        <taxon>Trematosphaeriaceae</taxon>
        <taxon>Trematosphaeria</taxon>
    </lineage>
</organism>
<dbReference type="GeneID" id="54573614"/>
<evidence type="ECO:0000313" key="1">
    <source>
        <dbReference type="EMBL" id="KAF2241881.1"/>
    </source>
</evidence>
<keyword evidence="2" id="KW-1185">Reference proteome</keyword>
<dbReference type="EMBL" id="ML987210">
    <property type="protein sequence ID" value="KAF2241881.1"/>
    <property type="molecule type" value="Genomic_DNA"/>
</dbReference>
<evidence type="ECO:0000313" key="2">
    <source>
        <dbReference type="Proteomes" id="UP000800094"/>
    </source>
</evidence>
<gene>
    <name evidence="1" type="ORF">BU26DRAFT_171946</name>
</gene>
<dbReference type="Proteomes" id="UP000800094">
    <property type="component" value="Unassembled WGS sequence"/>
</dbReference>
<proteinExistence type="predicted"/>
<name>A0A6A6HV36_9PLEO</name>